<dbReference type="Pfam" id="PF13304">
    <property type="entry name" value="AAA_21"/>
    <property type="match status" value="1"/>
</dbReference>
<proteinExistence type="predicted"/>
<dbReference type="PANTHER" id="PTHR43581:SF2">
    <property type="entry name" value="EXCINUCLEASE ATPASE SUBUNIT"/>
    <property type="match status" value="1"/>
</dbReference>
<dbReference type="AlphaFoldDB" id="A0A848LUX9"/>
<dbReference type="Proteomes" id="UP000518300">
    <property type="component" value="Unassembled WGS sequence"/>
</dbReference>
<dbReference type="GO" id="GO:0005524">
    <property type="term" value="F:ATP binding"/>
    <property type="evidence" value="ECO:0007669"/>
    <property type="project" value="InterPro"/>
</dbReference>
<evidence type="ECO:0000313" key="4">
    <source>
        <dbReference type="Proteomes" id="UP000518300"/>
    </source>
</evidence>
<accession>A0A848LUX9</accession>
<dbReference type="Gene3D" id="3.40.50.300">
    <property type="entry name" value="P-loop containing nucleotide triphosphate hydrolases"/>
    <property type="match status" value="2"/>
</dbReference>
<dbReference type="GO" id="GO:0016887">
    <property type="term" value="F:ATP hydrolysis activity"/>
    <property type="evidence" value="ECO:0007669"/>
    <property type="project" value="InterPro"/>
</dbReference>
<reference evidence="3 4" key="1">
    <citation type="submission" date="2020-04" db="EMBL/GenBank/DDBJ databases">
        <title>Draft genome of Pyxidicoccus fallax type strain.</title>
        <authorList>
            <person name="Whitworth D.E."/>
        </authorList>
    </citation>
    <scope>NUCLEOTIDE SEQUENCE [LARGE SCALE GENOMIC DNA]</scope>
    <source>
        <strain evidence="3 4">DSM 14698</strain>
    </source>
</reference>
<comment type="caution">
    <text evidence="3">The sequence shown here is derived from an EMBL/GenBank/DDBJ whole genome shotgun (WGS) entry which is preliminary data.</text>
</comment>
<gene>
    <name evidence="3" type="ORF">HG543_44510</name>
</gene>
<name>A0A848LUX9_9BACT</name>
<dbReference type="EMBL" id="JABBJJ010000360">
    <property type="protein sequence ID" value="NMO21868.1"/>
    <property type="molecule type" value="Genomic_DNA"/>
</dbReference>
<sequence length="431" mass="48582">MYLTRFTIENLRAIQKLEWKVPLKQAPGWHVILGDNGSGKSSVLRSIALALVGPYEATALRQDWEKWRRGNTAAGVQLSLALDARYDRLKGKKPGGASLRQHVGIVAWRHGGPLGWSWGPGAEGRIESPLWESREGWFSAAFGPFRRFTGGNEEYEKLLDAYPRLARHLSVFDESVALTEGLKWLQQLQFKKLERDPEGRLLAPLMKFINQPDFLPHRAHLEKISSREVLFVDGNGFRVPVEELSDGYRAVLSMTFELIRQLAAAYGPRKVFNPKDPTRVDVPGVVLIDEVDAHLHPTWQRKVGLWFRKHFPKMQFIVTTHSPLVCQAAEEGTVWRLPRPGTAEEARQVTGVELERLVYGNVLDAYGTGVFGEGITRSERAKERLQRLAELNMKELKKGLTPAERKEQAALRASQPTAAMTLNASEARGRE</sequence>
<evidence type="ECO:0000313" key="3">
    <source>
        <dbReference type="EMBL" id="NMO21868.1"/>
    </source>
</evidence>
<dbReference type="InterPro" id="IPR051396">
    <property type="entry name" value="Bact_Antivir_Def_Nuclease"/>
</dbReference>
<dbReference type="PANTHER" id="PTHR43581">
    <property type="entry name" value="ATP/GTP PHOSPHATASE"/>
    <property type="match status" value="1"/>
</dbReference>
<keyword evidence="4" id="KW-1185">Reference proteome</keyword>
<feature type="region of interest" description="Disordered" evidence="1">
    <location>
        <begin position="400"/>
        <end position="431"/>
    </location>
</feature>
<dbReference type="InterPro" id="IPR003959">
    <property type="entry name" value="ATPase_AAA_core"/>
</dbReference>
<feature type="compositionally biased region" description="Polar residues" evidence="1">
    <location>
        <begin position="414"/>
        <end position="424"/>
    </location>
</feature>
<evidence type="ECO:0000256" key="1">
    <source>
        <dbReference type="SAM" id="MobiDB-lite"/>
    </source>
</evidence>
<organism evidence="3 4">
    <name type="scientific">Pyxidicoccus fallax</name>
    <dbReference type="NCBI Taxonomy" id="394095"/>
    <lineage>
        <taxon>Bacteria</taxon>
        <taxon>Pseudomonadati</taxon>
        <taxon>Myxococcota</taxon>
        <taxon>Myxococcia</taxon>
        <taxon>Myxococcales</taxon>
        <taxon>Cystobacterineae</taxon>
        <taxon>Myxococcaceae</taxon>
        <taxon>Pyxidicoccus</taxon>
    </lineage>
</organism>
<feature type="compositionally biased region" description="Basic and acidic residues" evidence="1">
    <location>
        <begin position="400"/>
        <end position="409"/>
    </location>
</feature>
<feature type="domain" description="ATPase AAA-type core" evidence="2">
    <location>
        <begin position="30"/>
        <end position="325"/>
    </location>
</feature>
<dbReference type="InterPro" id="IPR027417">
    <property type="entry name" value="P-loop_NTPase"/>
</dbReference>
<evidence type="ECO:0000259" key="2">
    <source>
        <dbReference type="Pfam" id="PF13304"/>
    </source>
</evidence>
<dbReference type="SUPFAM" id="SSF52540">
    <property type="entry name" value="P-loop containing nucleoside triphosphate hydrolases"/>
    <property type="match status" value="1"/>
</dbReference>
<dbReference type="RefSeq" id="WP_169351038.1">
    <property type="nucleotide sequence ID" value="NZ_JABBJJ010000360.1"/>
</dbReference>
<protein>
    <submittedName>
        <fullName evidence="3">AAA family ATPase</fullName>
    </submittedName>
</protein>